<keyword evidence="2" id="KW-1185">Reference proteome</keyword>
<protein>
    <submittedName>
        <fullName evidence="1">Uncharacterized protein</fullName>
    </submittedName>
</protein>
<gene>
    <name evidence="1" type="ORF">DFP86_10946</name>
</gene>
<name>A0A4R7B281_9NEIS</name>
<proteinExistence type="predicted"/>
<dbReference type="EMBL" id="SNZP01000009">
    <property type="protein sequence ID" value="TDR77806.1"/>
    <property type="molecule type" value="Genomic_DNA"/>
</dbReference>
<sequence length="237" mass="24950">MSNSSFTLWCVNNSNNAGNVCVYQDSGNVAATGTGTLDTLAWMVTGANPGIQIQFIWNTAYDLVWFDNDPTPSQQILPTSTGNQATLSKNSYGYLFSPTTTGTAGQLTVRTDTSIPAVNNVITGIGMDGAGTFGYPALPNVGYGFTPASTANLSYWISFGYSGKVNQSITVASMNNPQQITFPYGVTTMTATYQIDGTWSVSTGAPVNAMTTEAFATSAEDSPTQQVLVYRPGVGLS</sequence>
<comment type="caution">
    <text evidence="1">The sequence shown here is derived from an EMBL/GenBank/DDBJ whole genome shotgun (WGS) entry which is preliminary data.</text>
</comment>
<dbReference type="RefSeq" id="WP_133681455.1">
    <property type="nucleotide sequence ID" value="NZ_SNZP01000009.1"/>
</dbReference>
<dbReference type="OrthoDB" id="2661796at2"/>
<reference evidence="1 2" key="1">
    <citation type="submission" date="2019-03" db="EMBL/GenBank/DDBJ databases">
        <title>Genomic Encyclopedia of Type Strains, Phase III (KMG-III): the genomes of soil and plant-associated and newly described type strains.</title>
        <authorList>
            <person name="Whitman W."/>
        </authorList>
    </citation>
    <scope>NUCLEOTIDE SEQUENCE [LARGE SCALE GENOMIC DNA]</scope>
    <source>
        <strain evidence="1 2">CECT 8976</strain>
    </source>
</reference>
<organism evidence="1 2">
    <name type="scientific">Paludibacterium purpuratum</name>
    <dbReference type="NCBI Taxonomy" id="1144873"/>
    <lineage>
        <taxon>Bacteria</taxon>
        <taxon>Pseudomonadati</taxon>
        <taxon>Pseudomonadota</taxon>
        <taxon>Betaproteobacteria</taxon>
        <taxon>Neisseriales</taxon>
        <taxon>Chromobacteriaceae</taxon>
        <taxon>Paludibacterium</taxon>
    </lineage>
</organism>
<dbReference type="AlphaFoldDB" id="A0A4R7B281"/>
<dbReference type="Proteomes" id="UP000295611">
    <property type="component" value="Unassembled WGS sequence"/>
</dbReference>
<evidence type="ECO:0000313" key="1">
    <source>
        <dbReference type="EMBL" id="TDR77806.1"/>
    </source>
</evidence>
<evidence type="ECO:0000313" key="2">
    <source>
        <dbReference type="Proteomes" id="UP000295611"/>
    </source>
</evidence>
<accession>A0A4R7B281</accession>